<dbReference type="InterPro" id="IPR045046">
    <property type="entry name" value="Vps9-like"/>
</dbReference>
<dbReference type="Pfam" id="PF18151">
    <property type="entry name" value="DUF5601"/>
    <property type="match status" value="1"/>
</dbReference>
<reference evidence="4" key="1">
    <citation type="submission" date="2021-06" db="EMBL/GenBank/DDBJ databases">
        <authorList>
            <person name="Kallberg Y."/>
            <person name="Tangrot J."/>
            <person name="Rosling A."/>
        </authorList>
    </citation>
    <scope>NUCLEOTIDE SEQUENCE</scope>
    <source>
        <strain evidence="4">87-6 pot B 2015</strain>
    </source>
</reference>
<dbReference type="InterPro" id="IPR037191">
    <property type="entry name" value="VPS9_dom_sf"/>
</dbReference>
<gene>
    <name evidence="4" type="ORF">FMOSSE_LOCUS14452</name>
</gene>
<feature type="non-terminal residue" evidence="4">
    <location>
        <position position="1"/>
    </location>
</feature>
<dbReference type="GO" id="GO:0005085">
    <property type="term" value="F:guanyl-nucleotide exchange factor activity"/>
    <property type="evidence" value="ECO:0007669"/>
    <property type="project" value="InterPro"/>
</dbReference>
<dbReference type="Gene3D" id="1.10.246.120">
    <property type="match status" value="1"/>
</dbReference>
<evidence type="ECO:0000259" key="3">
    <source>
        <dbReference type="PROSITE" id="PS51205"/>
    </source>
</evidence>
<keyword evidence="5" id="KW-1185">Reference proteome</keyword>
<feature type="compositionally biased region" description="Polar residues" evidence="2">
    <location>
        <begin position="1"/>
        <end position="13"/>
    </location>
</feature>
<dbReference type="Gene3D" id="1.20.1050.80">
    <property type="entry name" value="VPS9 domain"/>
    <property type="match status" value="2"/>
</dbReference>
<keyword evidence="1" id="KW-0175">Coiled coil</keyword>
<dbReference type="InterPro" id="IPR041545">
    <property type="entry name" value="DUF5601"/>
</dbReference>
<feature type="domain" description="VPS9" evidence="3">
    <location>
        <begin position="225"/>
        <end position="326"/>
    </location>
</feature>
<feature type="compositionally biased region" description="Polar residues" evidence="2">
    <location>
        <begin position="24"/>
        <end position="35"/>
    </location>
</feature>
<dbReference type="GO" id="GO:0031267">
    <property type="term" value="F:small GTPase binding"/>
    <property type="evidence" value="ECO:0007669"/>
    <property type="project" value="TreeGrafter"/>
</dbReference>
<dbReference type="AlphaFoldDB" id="A0A9N9HZ19"/>
<evidence type="ECO:0000256" key="1">
    <source>
        <dbReference type="SAM" id="Coils"/>
    </source>
</evidence>
<protein>
    <submittedName>
        <fullName evidence="4">721_t:CDS:1</fullName>
    </submittedName>
</protein>
<evidence type="ECO:0000256" key="2">
    <source>
        <dbReference type="SAM" id="MobiDB-lite"/>
    </source>
</evidence>
<dbReference type="GO" id="GO:0005829">
    <property type="term" value="C:cytosol"/>
    <property type="evidence" value="ECO:0007669"/>
    <property type="project" value="TreeGrafter"/>
</dbReference>
<dbReference type="PROSITE" id="PS51205">
    <property type="entry name" value="VPS9"/>
    <property type="match status" value="1"/>
</dbReference>
<dbReference type="InterPro" id="IPR003123">
    <property type="entry name" value="VPS9"/>
</dbReference>
<feature type="coiled-coil region" evidence="1">
    <location>
        <begin position="54"/>
        <end position="85"/>
    </location>
</feature>
<dbReference type="PANTHER" id="PTHR23101:SF25">
    <property type="entry name" value="GTPASE-ACTIVATING PROTEIN AND VPS9 DOMAIN-CONTAINING PROTEIN 1"/>
    <property type="match status" value="1"/>
</dbReference>
<comment type="caution">
    <text evidence="4">The sequence shown here is derived from an EMBL/GenBank/DDBJ whole genome shotgun (WGS) entry which is preliminary data.</text>
</comment>
<name>A0A9N9HZ19_FUNMO</name>
<dbReference type="Proteomes" id="UP000789375">
    <property type="component" value="Unassembled WGS sequence"/>
</dbReference>
<proteinExistence type="predicted"/>
<dbReference type="GO" id="GO:0030139">
    <property type="term" value="C:endocytic vesicle"/>
    <property type="evidence" value="ECO:0007669"/>
    <property type="project" value="TreeGrafter"/>
</dbReference>
<accession>A0A9N9HZ19</accession>
<organism evidence="4 5">
    <name type="scientific">Funneliformis mosseae</name>
    <name type="common">Endomycorrhizal fungus</name>
    <name type="synonym">Glomus mosseae</name>
    <dbReference type="NCBI Taxonomy" id="27381"/>
    <lineage>
        <taxon>Eukaryota</taxon>
        <taxon>Fungi</taxon>
        <taxon>Fungi incertae sedis</taxon>
        <taxon>Mucoromycota</taxon>
        <taxon>Glomeromycotina</taxon>
        <taxon>Glomeromycetes</taxon>
        <taxon>Glomerales</taxon>
        <taxon>Glomeraceae</taxon>
        <taxon>Funneliformis</taxon>
    </lineage>
</organism>
<dbReference type="Pfam" id="PF02204">
    <property type="entry name" value="VPS9"/>
    <property type="match status" value="1"/>
</dbReference>
<dbReference type="GO" id="GO:0016192">
    <property type="term" value="P:vesicle-mediated transport"/>
    <property type="evidence" value="ECO:0007669"/>
    <property type="project" value="InterPro"/>
</dbReference>
<evidence type="ECO:0000313" key="5">
    <source>
        <dbReference type="Proteomes" id="UP000789375"/>
    </source>
</evidence>
<dbReference type="EMBL" id="CAJVPP010011133">
    <property type="protein sequence ID" value="CAG8713092.1"/>
    <property type="molecule type" value="Genomic_DNA"/>
</dbReference>
<dbReference type="SUPFAM" id="SSF109993">
    <property type="entry name" value="VPS9 domain"/>
    <property type="match status" value="1"/>
</dbReference>
<feature type="region of interest" description="Disordered" evidence="2">
    <location>
        <begin position="1"/>
        <end position="36"/>
    </location>
</feature>
<sequence>MESTKTNMITSTVEKLKDAEQDVDSTTLEPQTAASSPFDYKEVVEFDPLSDKKSVELNNEKKVTEVELKEINEKHENRIKQENKSNGSIFQRENTNFDFTRSIETELISSQGGNNSTNDSMNEKQVSTASTVENVVRKHNLARKPSPQQDVQFDFGKFLQQMTNPSAQTIARYVKNFEREFERKPWTVNDQIRIIHDFLDFISVKMRDCELWRNATEAEFENAKEGMEKLVMNRLYKLTFSPAIRGSVTTDDKERDEILHKKIQIFRWVKEEHLDIPSAPHNEQFLEFAKNGLIRHVDGEEGADKFLPILIFVVLRANPEHLVSNV</sequence>
<evidence type="ECO:0000313" key="4">
    <source>
        <dbReference type="EMBL" id="CAG8713092.1"/>
    </source>
</evidence>
<dbReference type="PANTHER" id="PTHR23101">
    <property type="entry name" value="RAB GDP/GTP EXCHANGE FACTOR"/>
    <property type="match status" value="1"/>
</dbReference>